<feature type="binding site" evidence="6">
    <location>
        <position position="251"/>
    </location>
    <ligand>
        <name>FAD</name>
        <dbReference type="ChEBI" id="CHEBI:57692"/>
    </ligand>
</feature>
<dbReference type="eggNOG" id="KOG1238">
    <property type="taxonomic scope" value="Eukaryota"/>
</dbReference>
<evidence type="ECO:0000256" key="4">
    <source>
        <dbReference type="ARBA" id="ARBA00022827"/>
    </source>
</evidence>
<dbReference type="STRING" id="1182542.W9YVL2"/>
<dbReference type="EMBL" id="AMGY01000003">
    <property type="protein sequence ID" value="EXJ86314.1"/>
    <property type="molecule type" value="Genomic_DNA"/>
</dbReference>
<dbReference type="InterPro" id="IPR036188">
    <property type="entry name" value="FAD/NAD-bd_sf"/>
</dbReference>
<dbReference type="AlphaFoldDB" id="W9YVL2"/>
<comment type="similarity">
    <text evidence="2">Belongs to the GMC oxidoreductase family.</text>
</comment>
<evidence type="ECO:0000256" key="3">
    <source>
        <dbReference type="ARBA" id="ARBA00022630"/>
    </source>
</evidence>
<keyword evidence="3" id="KW-0285">Flavoprotein</keyword>
<evidence type="ECO:0000256" key="2">
    <source>
        <dbReference type="ARBA" id="ARBA00010790"/>
    </source>
</evidence>
<feature type="binding site" evidence="6">
    <location>
        <position position="106"/>
    </location>
    <ligand>
        <name>FAD</name>
        <dbReference type="ChEBI" id="CHEBI:57692"/>
    </ligand>
</feature>
<comment type="caution">
    <text evidence="9">The sequence shown here is derived from an EMBL/GenBank/DDBJ whole genome shotgun (WGS) entry which is preliminary data.</text>
</comment>
<dbReference type="PANTHER" id="PTHR11552">
    <property type="entry name" value="GLUCOSE-METHANOL-CHOLINE GMC OXIDOREDUCTASE"/>
    <property type="match status" value="1"/>
</dbReference>
<dbReference type="RefSeq" id="XP_007731593.1">
    <property type="nucleotide sequence ID" value="XM_007733403.1"/>
</dbReference>
<dbReference type="OrthoDB" id="269227at2759"/>
<dbReference type="PROSITE" id="PS51257">
    <property type="entry name" value="PROKAR_LIPOPROTEIN"/>
    <property type="match status" value="1"/>
</dbReference>
<evidence type="ECO:0008006" key="11">
    <source>
        <dbReference type="Google" id="ProtNLM"/>
    </source>
</evidence>
<dbReference type="GO" id="GO:0016614">
    <property type="term" value="F:oxidoreductase activity, acting on CH-OH group of donors"/>
    <property type="evidence" value="ECO:0007669"/>
    <property type="project" value="InterPro"/>
</dbReference>
<accession>W9YVL2</accession>
<evidence type="ECO:0000259" key="8">
    <source>
        <dbReference type="Pfam" id="PF05199"/>
    </source>
</evidence>
<dbReference type="SUPFAM" id="SSF54373">
    <property type="entry name" value="FAD-linked reductases, C-terminal domain"/>
    <property type="match status" value="1"/>
</dbReference>
<dbReference type="InterPro" id="IPR007867">
    <property type="entry name" value="GMC_OxRtase_C"/>
</dbReference>
<dbReference type="SUPFAM" id="SSF51905">
    <property type="entry name" value="FAD/NAD(P)-binding domain"/>
    <property type="match status" value="1"/>
</dbReference>
<dbReference type="Gene3D" id="3.30.560.10">
    <property type="entry name" value="Glucose Oxidase, domain 3"/>
    <property type="match status" value="1"/>
</dbReference>
<sequence>MLSSTKTETQTPDESKKTVFDYIICGGGTAGCVIAARLAAETSATVLLIEAGRDASESPDALVPGKFVHQLFGGDSDGIWAMPSVPQKQLNDRQIVFLRGKQLGGTSAVNYMALARGPAADYDEWAHRTGDEAWKWSNILPLMKELEDFKPQPPPGFGQYADPDPANHGVGGPLKIGFGDVMTPGVERFFQACHETGIGFCPDNNSGNPVGVGLAQFNNGGGIRSYAANRFLNTEKQQQLPNLQIITRTLVNKIIFSDDTTPRAVGVEIIDQSSGRACRMYCRQEVIMCQGTFGSPQTLMLSGIGPREHLESFGIDCVVDKPQVGANMLDHSILTLEYLVDDDNMAHNQIFENPELLAEADAMYAKDKTGPHNVFGTSGTVAFPKLEGLFESSEFQDLDKVTQAYMLEPTRPNAEIWLGSGPVAFQGESQSVYMHHELLLQNNLSRGTVRLKSADAKDLPEIDPHFFEHPYDQRIAIETVKQAMKIGQADAYKSYVREVVHGPSRDDDETVREFIRHHLGQGYHSMGTCRMGSRDDTEAVVDQDFRVIGVQDLRVADLSVCPVLTCNHTQINAYLIGEMAGRRLVQSFHASGSRL</sequence>
<evidence type="ECO:0000313" key="10">
    <source>
        <dbReference type="Proteomes" id="UP000019478"/>
    </source>
</evidence>
<organism evidence="9 10">
    <name type="scientific">Capronia epimyces CBS 606.96</name>
    <dbReference type="NCBI Taxonomy" id="1182542"/>
    <lineage>
        <taxon>Eukaryota</taxon>
        <taxon>Fungi</taxon>
        <taxon>Dikarya</taxon>
        <taxon>Ascomycota</taxon>
        <taxon>Pezizomycotina</taxon>
        <taxon>Eurotiomycetes</taxon>
        <taxon>Chaetothyriomycetidae</taxon>
        <taxon>Chaetothyriales</taxon>
        <taxon>Herpotrichiellaceae</taxon>
        <taxon>Capronia</taxon>
    </lineage>
</organism>
<feature type="active site" description="Proton acceptor" evidence="5">
    <location>
        <position position="524"/>
    </location>
</feature>
<dbReference type="PIRSF" id="PIRSF000137">
    <property type="entry name" value="Alcohol_oxidase"/>
    <property type="match status" value="1"/>
</dbReference>
<dbReference type="Pfam" id="PF05199">
    <property type="entry name" value="GMC_oxred_C"/>
    <property type="match status" value="1"/>
</dbReference>
<keyword evidence="4 6" id="KW-0274">FAD</keyword>
<protein>
    <recommendedName>
        <fullName evidence="11">Glucose-methanol-choline oxidoreductase N-terminal domain-containing protein</fullName>
    </recommendedName>
</protein>
<dbReference type="HOGENOM" id="CLU_002865_7_1_1"/>
<feature type="active site" description="Proton acceptor" evidence="5">
    <location>
        <position position="568"/>
    </location>
</feature>
<evidence type="ECO:0000259" key="7">
    <source>
        <dbReference type="Pfam" id="PF00732"/>
    </source>
</evidence>
<evidence type="ECO:0000256" key="6">
    <source>
        <dbReference type="PIRSR" id="PIRSR000137-2"/>
    </source>
</evidence>
<name>W9YVL2_9EURO</name>
<keyword evidence="10" id="KW-1185">Reference proteome</keyword>
<dbReference type="GeneID" id="19167393"/>
<comment type="cofactor">
    <cofactor evidence="1 6">
        <name>FAD</name>
        <dbReference type="ChEBI" id="CHEBI:57692"/>
    </cofactor>
</comment>
<dbReference type="GO" id="GO:0050660">
    <property type="term" value="F:flavin adenine dinucleotide binding"/>
    <property type="evidence" value="ECO:0007669"/>
    <property type="project" value="InterPro"/>
</dbReference>
<dbReference type="PANTHER" id="PTHR11552:SF147">
    <property type="entry name" value="CHOLINE DEHYDROGENASE, MITOCHONDRIAL"/>
    <property type="match status" value="1"/>
</dbReference>
<dbReference type="InterPro" id="IPR000172">
    <property type="entry name" value="GMC_OxRdtase_N"/>
</dbReference>
<evidence type="ECO:0000313" key="9">
    <source>
        <dbReference type="EMBL" id="EXJ86314.1"/>
    </source>
</evidence>
<reference evidence="9 10" key="1">
    <citation type="submission" date="2013-03" db="EMBL/GenBank/DDBJ databases">
        <title>The Genome Sequence of Capronia epimyces CBS 606.96.</title>
        <authorList>
            <consortium name="The Broad Institute Genomics Platform"/>
            <person name="Cuomo C."/>
            <person name="de Hoog S."/>
            <person name="Gorbushina A."/>
            <person name="Walker B."/>
            <person name="Young S.K."/>
            <person name="Zeng Q."/>
            <person name="Gargeya S."/>
            <person name="Fitzgerald M."/>
            <person name="Haas B."/>
            <person name="Abouelleil A."/>
            <person name="Allen A.W."/>
            <person name="Alvarado L."/>
            <person name="Arachchi H.M."/>
            <person name="Berlin A.M."/>
            <person name="Chapman S.B."/>
            <person name="Gainer-Dewar J."/>
            <person name="Goldberg J."/>
            <person name="Griggs A."/>
            <person name="Gujja S."/>
            <person name="Hansen M."/>
            <person name="Howarth C."/>
            <person name="Imamovic A."/>
            <person name="Ireland A."/>
            <person name="Larimer J."/>
            <person name="McCowan C."/>
            <person name="Murphy C."/>
            <person name="Pearson M."/>
            <person name="Poon T.W."/>
            <person name="Priest M."/>
            <person name="Roberts A."/>
            <person name="Saif S."/>
            <person name="Shea T."/>
            <person name="Sisk P."/>
            <person name="Sykes S."/>
            <person name="Wortman J."/>
            <person name="Nusbaum C."/>
            <person name="Birren B."/>
        </authorList>
    </citation>
    <scope>NUCLEOTIDE SEQUENCE [LARGE SCALE GENOMIC DNA]</scope>
    <source>
        <strain evidence="9 10">CBS 606.96</strain>
    </source>
</reference>
<evidence type="ECO:0000256" key="1">
    <source>
        <dbReference type="ARBA" id="ARBA00001974"/>
    </source>
</evidence>
<dbReference type="Gene3D" id="3.50.50.60">
    <property type="entry name" value="FAD/NAD(P)-binding domain"/>
    <property type="match status" value="1"/>
</dbReference>
<feature type="domain" description="Glucose-methanol-choline oxidoreductase N-terminal" evidence="7">
    <location>
        <begin position="20"/>
        <end position="332"/>
    </location>
</feature>
<dbReference type="InterPro" id="IPR012132">
    <property type="entry name" value="GMC_OxRdtase"/>
</dbReference>
<proteinExistence type="inferred from homology"/>
<feature type="domain" description="Glucose-methanol-choline oxidoreductase C-terminal" evidence="8">
    <location>
        <begin position="445"/>
        <end position="577"/>
    </location>
</feature>
<dbReference type="Pfam" id="PF00732">
    <property type="entry name" value="GMC_oxred_N"/>
    <property type="match status" value="1"/>
</dbReference>
<evidence type="ECO:0000256" key="5">
    <source>
        <dbReference type="PIRSR" id="PIRSR000137-1"/>
    </source>
</evidence>
<dbReference type="Proteomes" id="UP000019478">
    <property type="component" value="Unassembled WGS sequence"/>
</dbReference>
<gene>
    <name evidence="9" type="ORF">A1O3_03265</name>
</gene>